<keyword evidence="5" id="KW-1185">Reference proteome</keyword>
<protein>
    <submittedName>
        <fullName evidence="4">Thioesterase</fullName>
    </submittedName>
</protein>
<dbReference type="Proteomes" id="UP000477722">
    <property type="component" value="Unassembled WGS sequence"/>
</dbReference>
<dbReference type="GO" id="GO:0008610">
    <property type="term" value="P:lipid biosynthetic process"/>
    <property type="evidence" value="ECO:0007669"/>
    <property type="project" value="TreeGrafter"/>
</dbReference>
<dbReference type="SUPFAM" id="SSF53474">
    <property type="entry name" value="alpha/beta-Hydrolases"/>
    <property type="match status" value="1"/>
</dbReference>
<proteinExistence type="inferred from homology"/>
<accession>A0A6G4WWY4</accession>
<evidence type="ECO:0000313" key="4">
    <source>
        <dbReference type="EMBL" id="NGO69799.1"/>
    </source>
</evidence>
<dbReference type="Gene3D" id="3.40.50.1820">
    <property type="entry name" value="alpha/beta hydrolase"/>
    <property type="match status" value="1"/>
</dbReference>
<dbReference type="AlphaFoldDB" id="A0A6G4WWY4"/>
<evidence type="ECO:0000256" key="1">
    <source>
        <dbReference type="ARBA" id="ARBA00007169"/>
    </source>
</evidence>
<evidence type="ECO:0000256" key="2">
    <source>
        <dbReference type="ARBA" id="ARBA00022801"/>
    </source>
</evidence>
<dbReference type="GO" id="GO:0016787">
    <property type="term" value="F:hydrolase activity"/>
    <property type="evidence" value="ECO:0007669"/>
    <property type="project" value="UniProtKB-KW"/>
</dbReference>
<evidence type="ECO:0000313" key="5">
    <source>
        <dbReference type="Proteomes" id="UP000477722"/>
    </source>
</evidence>
<evidence type="ECO:0000259" key="3">
    <source>
        <dbReference type="SMART" id="SM00824"/>
    </source>
</evidence>
<comment type="similarity">
    <text evidence="1">Belongs to the thioesterase family.</text>
</comment>
<dbReference type="PANTHER" id="PTHR11487">
    <property type="entry name" value="THIOESTERASE"/>
    <property type="match status" value="1"/>
</dbReference>
<dbReference type="EMBL" id="JAAKZZ010000142">
    <property type="protein sequence ID" value="NGO69799.1"/>
    <property type="molecule type" value="Genomic_DNA"/>
</dbReference>
<name>A0A6G4WWY4_9ACTN</name>
<dbReference type="InterPro" id="IPR001031">
    <property type="entry name" value="Thioesterase"/>
</dbReference>
<dbReference type="Pfam" id="PF00975">
    <property type="entry name" value="Thioesterase"/>
    <property type="match status" value="1"/>
</dbReference>
<dbReference type="SMART" id="SM00824">
    <property type="entry name" value="PKS_TE"/>
    <property type="match status" value="1"/>
</dbReference>
<dbReference type="InterPro" id="IPR029058">
    <property type="entry name" value="AB_hydrolase_fold"/>
</dbReference>
<gene>
    <name evidence="4" type="ORF">G5C65_15820</name>
</gene>
<dbReference type="RefSeq" id="WP_165299479.1">
    <property type="nucleotide sequence ID" value="NZ_JAAKZZ010000142.1"/>
</dbReference>
<keyword evidence="2" id="KW-0378">Hydrolase</keyword>
<feature type="domain" description="Thioesterase TesA-like" evidence="3">
    <location>
        <begin position="25"/>
        <end position="247"/>
    </location>
</feature>
<reference evidence="4 5" key="1">
    <citation type="submission" date="2020-02" db="EMBL/GenBank/DDBJ databases">
        <title>Whole-genome analyses of novel actinobacteria.</title>
        <authorList>
            <person name="Sahin N."/>
            <person name="Tatar D."/>
        </authorList>
    </citation>
    <scope>NUCLEOTIDE SEQUENCE [LARGE SCALE GENOMIC DNA]</scope>
    <source>
        <strain evidence="4 5">SB3404</strain>
    </source>
</reference>
<organism evidence="4 5">
    <name type="scientific">Streptomyces boncukensis</name>
    <dbReference type="NCBI Taxonomy" id="2711219"/>
    <lineage>
        <taxon>Bacteria</taxon>
        <taxon>Bacillati</taxon>
        <taxon>Actinomycetota</taxon>
        <taxon>Actinomycetes</taxon>
        <taxon>Kitasatosporales</taxon>
        <taxon>Streptomycetaceae</taxon>
        <taxon>Streptomyces</taxon>
    </lineage>
</organism>
<dbReference type="InterPro" id="IPR020802">
    <property type="entry name" value="TesA-like"/>
</dbReference>
<dbReference type="InterPro" id="IPR012223">
    <property type="entry name" value="TEII"/>
</dbReference>
<sequence>MTDGTTGSGRWLRRHRARPGAPRLVCFPHAGGSASSYQGWARALAPAAEVLAVQYPGREDRFEEPLAASLEELADEIAAALPVTAGRPLVLFGHSMGAMVAFEVARRIERACPGGLARLCVSGRPAPHAAPASTVHLLSDEALVADLRTMAGTSDTILDNGDFRSLFLPTIRGDYRLIAGYRPDPEARVAAPVSAFCGTDDPHVRPREVLRWAEVTGGGFDSRVFTGGHFYLQDRLPEVVAEVARLLVP</sequence>
<dbReference type="PANTHER" id="PTHR11487:SF0">
    <property type="entry name" value="S-ACYL FATTY ACID SYNTHASE THIOESTERASE, MEDIUM CHAIN"/>
    <property type="match status" value="1"/>
</dbReference>
<comment type="caution">
    <text evidence="4">The sequence shown here is derived from an EMBL/GenBank/DDBJ whole genome shotgun (WGS) entry which is preliminary data.</text>
</comment>